<dbReference type="Pfam" id="PF01135">
    <property type="entry name" value="PCMT"/>
    <property type="match status" value="1"/>
</dbReference>
<protein>
    <recommendedName>
        <fullName evidence="4">Methyltransferase type 11 domain-containing protein</fullName>
    </recommendedName>
</protein>
<dbReference type="EMBL" id="LIBB01000016">
    <property type="protein sequence ID" value="KRO73242.1"/>
    <property type="molecule type" value="Genomic_DNA"/>
</dbReference>
<dbReference type="CDD" id="cd02440">
    <property type="entry name" value="AdoMet_MTases"/>
    <property type="match status" value="1"/>
</dbReference>
<sequence length="279" mass="30703">MHRLRASILATGLMLTAPLFAQTLAPERVLNDVNVLADSCTQASDSRQALDSAALTRALSSPERDVTDFLRDETRKPVQTLEFLALERGMRVLDLYAAGGYYTVVLSQAVGESGCVFAQNTQRGRAFIEDRQAITQGEALDTKIRTANLNNVTQLIAPTTSLDIAPESLDFILLTLTLHDYANPNPQRARELLTMLYSLLKAGGILGISDHVGDEGNDNHALHRMPEQQAIALALEAGFEVTSSDLLRVHSDDHSRSVFDPRLARITDRFLLRLLKPAR</sequence>
<dbReference type="Gene3D" id="3.40.50.150">
    <property type="entry name" value="Vaccinia Virus protein VP39"/>
    <property type="match status" value="1"/>
</dbReference>
<accession>A0A0R2SKT0</accession>
<comment type="caution">
    <text evidence="2">The sequence shown here is derived from an EMBL/GenBank/DDBJ whole genome shotgun (WGS) entry which is preliminary data.</text>
</comment>
<evidence type="ECO:0008006" key="4">
    <source>
        <dbReference type="Google" id="ProtNLM"/>
    </source>
</evidence>
<organism evidence="2 3">
    <name type="scientific">OM182 bacterium BACL3 MAG-120507-bin80</name>
    <dbReference type="NCBI Taxonomy" id="1655577"/>
    <lineage>
        <taxon>Bacteria</taxon>
        <taxon>Pseudomonadati</taxon>
        <taxon>Pseudomonadota</taxon>
        <taxon>Gammaproteobacteria</taxon>
        <taxon>OMG group</taxon>
        <taxon>OM182 clade</taxon>
    </lineage>
</organism>
<dbReference type="SUPFAM" id="SSF53335">
    <property type="entry name" value="S-adenosyl-L-methionine-dependent methyltransferases"/>
    <property type="match status" value="1"/>
</dbReference>
<dbReference type="InterPro" id="IPR029063">
    <property type="entry name" value="SAM-dependent_MTases_sf"/>
</dbReference>
<feature type="chain" id="PRO_5006423795" description="Methyltransferase type 11 domain-containing protein" evidence="1">
    <location>
        <begin position="22"/>
        <end position="279"/>
    </location>
</feature>
<feature type="signal peptide" evidence="1">
    <location>
        <begin position="1"/>
        <end position="21"/>
    </location>
</feature>
<evidence type="ECO:0000313" key="2">
    <source>
        <dbReference type="EMBL" id="KRO73242.1"/>
    </source>
</evidence>
<gene>
    <name evidence="2" type="ORF">ABR69_02205</name>
</gene>
<proteinExistence type="predicted"/>
<name>A0A0R2SKT0_9GAMM</name>
<dbReference type="AlphaFoldDB" id="A0A0R2SKT0"/>
<keyword evidence="1" id="KW-0732">Signal</keyword>
<evidence type="ECO:0000256" key="1">
    <source>
        <dbReference type="SAM" id="SignalP"/>
    </source>
</evidence>
<dbReference type="Proteomes" id="UP000051934">
    <property type="component" value="Unassembled WGS sequence"/>
</dbReference>
<evidence type="ECO:0000313" key="3">
    <source>
        <dbReference type="Proteomes" id="UP000051934"/>
    </source>
</evidence>
<reference evidence="2 3" key="1">
    <citation type="submission" date="2015-10" db="EMBL/GenBank/DDBJ databases">
        <title>Metagenome-Assembled Genomes uncover a global brackish microbiome.</title>
        <authorList>
            <person name="Hugerth L.W."/>
            <person name="Larsson J."/>
            <person name="Alneberg J."/>
            <person name="Lindh M.V."/>
            <person name="Legrand C."/>
            <person name="Pinhassi J."/>
            <person name="Andersson A.F."/>
        </authorList>
    </citation>
    <scope>NUCLEOTIDE SEQUENCE [LARGE SCALE GENOMIC DNA]</scope>
    <source>
        <strain evidence="2">BACL4 MAG-120507-bin80</strain>
    </source>
</reference>